<feature type="domain" description="Bromo" evidence="5">
    <location>
        <begin position="516"/>
        <end position="586"/>
    </location>
</feature>
<dbReference type="Pfam" id="PF00439">
    <property type="entry name" value="Bromodomain"/>
    <property type="match status" value="1"/>
</dbReference>
<evidence type="ECO:0000256" key="1">
    <source>
        <dbReference type="ARBA" id="ARBA00023117"/>
    </source>
</evidence>
<dbReference type="PRINTS" id="PR00503">
    <property type="entry name" value="BROMODOMAIN"/>
</dbReference>
<feature type="compositionally biased region" description="Basic and acidic residues" evidence="4">
    <location>
        <begin position="319"/>
        <end position="330"/>
    </location>
</feature>
<feature type="compositionally biased region" description="Low complexity" evidence="4">
    <location>
        <begin position="400"/>
        <end position="415"/>
    </location>
</feature>
<gene>
    <name evidence="6" type="ORF">BCR42DRAFT_367310</name>
</gene>
<dbReference type="InterPro" id="IPR001005">
    <property type="entry name" value="SANT/Myb"/>
</dbReference>
<feature type="compositionally biased region" description="Polar residues" evidence="4">
    <location>
        <begin position="236"/>
        <end position="251"/>
    </location>
</feature>
<accession>A0A1X2IWW3</accession>
<protein>
    <recommendedName>
        <fullName evidence="5">Bromo domain-containing protein</fullName>
    </recommendedName>
</protein>
<reference evidence="6 7" key="1">
    <citation type="submission" date="2016-07" db="EMBL/GenBank/DDBJ databases">
        <title>Pervasive Adenine N6-methylation of Active Genes in Fungi.</title>
        <authorList>
            <consortium name="DOE Joint Genome Institute"/>
            <person name="Mondo S.J."/>
            <person name="Dannebaum R.O."/>
            <person name="Kuo R.C."/>
            <person name="Labutti K."/>
            <person name="Haridas S."/>
            <person name="Kuo A."/>
            <person name="Salamov A."/>
            <person name="Ahrendt S.R."/>
            <person name="Lipzen A."/>
            <person name="Sullivan W."/>
            <person name="Andreopoulos W.B."/>
            <person name="Clum A."/>
            <person name="Lindquist E."/>
            <person name="Daum C."/>
            <person name="Ramamoorthy G.K."/>
            <person name="Gryganskyi A."/>
            <person name="Culley D."/>
            <person name="Magnuson J.K."/>
            <person name="James T.Y."/>
            <person name="O'Malley M.A."/>
            <person name="Stajich J.E."/>
            <person name="Spatafora J.W."/>
            <person name="Visel A."/>
            <person name="Grigoriev I.V."/>
        </authorList>
    </citation>
    <scope>NUCLEOTIDE SEQUENCE [LARGE SCALE GENOMIC DNA]</scope>
    <source>
        <strain evidence="6 7">NRRL 1336</strain>
    </source>
</reference>
<evidence type="ECO:0000313" key="7">
    <source>
        <dbReference type="Proteomes" id="UP000193560"/>
    </source>
</evidence>
<sequence>MSTATEWTVLERLLLSQAVNKYGEDNWPQVARTLKQHPLLQDHVQPEVFNQKNCSLQYYLMIEAMDSESAQTNNDHPTAQDMPKVERLTRQLYFQRVEELKRNINEDEERVATLLAEIDDIKSKATTTTADEQQVSPTKVGNDIKPELENGTVEQDDSKDSGDKTSKLHDTVMEDAEKTPAKNDTDMDSQQQPTPKDLSPNQNETSTDLATDDNEDATTKHNTLPATDELEDKSTTADPQQLNDTSVAKSNESNHENMDLDGVTETPAVNETSTPSSSAALDAELTSEPPLTELGIKRPPSDTASPKADMDQQTTLDSSPKRQRLDHSETPRSPSFSTPTQLMNDKMEESIIDADMTPEQADIDGKHNTIETPEIPPSEPDQSELNRLEENQSPTPASPPSSSSAATGTSAAEASIVAKTESPAVNVVADDDNTNTPGLATESGEGEEEADNLSLSLKDADGTESVAGSDSNAATPSATTTAASEKRRSVSSGNIKDDPRQKSWQKNVNLLWREIANHKNGAMFMNPIKEAQAPLYYDVVKYPLDLKAIKNRIRDGVIRTTVEFERDVVLMLTNSLMYNKEGTEIYQMAHEMLQDVTEQIKIFKTADGNSSTHIKGASILAKDRRRSAAE</sequence>
<keyword evidence="1 2" id="KW-0103">Bromodomain</keyword>
<dbReference type="PANTHER" id="PTHR15398">
    <property type="entry name" value="BROMODOMAIN-CONTAINING PROTEIN 8"/>
    <property type="match status" value="1"/>
</dbReference>
<evidence type="ECO:0000256" key="4">
    <source>
        <dbReference type="SAM" id="MobiDB-lite"/>
    </source>
</evidence>
<feature type="region of interest" description="Disordered" evidence="4">
    <location>
        <begin position="126"/>
        <end position="501"/>
    </location>
</feature>
<dbReference type="PANTHER" id="PTHR15398:SF4">
    <property type="entry name" value="BROMODOMAIN-CONTAINING PROTEIN 8 ISOFORM X1"/>
    <property type="match status" value="1"/>
</dbReference>
<organism evidence="6 7">
    <name type="scientific">Absidia repens</name>
    <dbReference type="NCBI Taxonomy" id="90262"/>
    <lineage>
        <taxon>Eukaryota</taxon>
        <taxon>Fungi</taxon>
        <taxon>Fungi incertae sedis</taxon>
        <taxon>Mucoromycota</taxon>
        <taxon>Mucoromycotina</taxon>
        <taxon>Mucoromycetes</taxon>
        <taxon>Mucorales</taxon>
        <taxon>Cunninghamellaceae</taxon>
        <taxon>Absidia</taxon>
    </lineage>
</organism>
<dbReference type="GO" id="GO:0035267">
    <property type="term" value="C:NuA4 histone acetyltransferase complex"/>
    <property type="evidence" value="ECO:0007669"/>
    <property type="project" value="TreeGrafter"/>
</dbReference>
<feature type="compositionally biased region" description="Polar residues" evidence="4">
    <location>
        <begin position="331"/>
        <end position="343"/>
    </location>
</feature>
<dbReference type="GO" id="GO:0006325">
    <property type="term" value="P:chromatin organization"/>
    <property type="evidence" value="ECO:0007669"/>
    <property type="project" value="UniProtKB-ARBA"/>
</dbReference>
<evidence type="ECO:0000256" key="3">
    <source>
        <dbReference type="SAM" id="Coils"/>
    </source>
</evidence>
<comment type="caution">
    <text evidence="6">The sequence shown here is derived from an EMBL/GenBank/DDBJ whole genome shotgun (WGS) entry which is preliminary data.</text>
</comment>
<feature type="compositionally biased region" description="Basic and acidic residues" evidence="4">
    <location>
        <begin position="156"/>
        <end position="185"/>
    </location>
</feature>
<feature type="compositionally biased region" description="Low complexity" evidence="4">
    <location>
        <begin position="469"/>
        <end position="483"/>
    </location>
</feature>
<keyword evidence="3" id="KW-0175">Coiled coil</keyword>
<dbReference type="STRING" id="90262.A0A1X2IWW3"/>
<proteinExistence type="predicted"/>
<dbReference type="OrthoDB" id="1742084at2759"/>
<dbReference type="AlphaFoldDB" id="A0A1X2IWW3"/>
<dbReference type="PROSITE" id="PS50014">
    <property type="entry name" value="BROMODOMAIN_2"/>
    <property type="match status" value="1"/>
</dbReference>
<dbReference type="EMBL" id="MCGE01000003">
    <property type="protein sequence ID" value="ORZ23522.1"/>
    <property type="molecule type" value="Genomic_DNA"/>
</dbReference>
<evidence type="ECO:0000313" key="6">
    <source>
        <dbReference type="EMBL" id="ORZ23522.1"/>
    </source>
</evidence>
<evidence type="ECO:0000256" key="2">
    <source>
        <dbReference type="PROSITE-ProRule" id="PRU00035"/>
    </source>
</evidence>
<dbReference type="InterPro" id="IPR036427">
    <property type="entry name" value="Bromodomain-like_sf"/>
</dbReference>
<dbReference type="InterPro" id="IPR001487">
    <property type="entry name" value="Bromodomain"/>
</dbReference>
<feature type="compositionally biased region" description="Polar residues" evidence="4">
    <location>
        <begin position="267"/>
        <end position="279"/>
    </location>
</feature>
<feature type="compositionally biased region" description="Polar residues" evidence="4">
    <location>
        <begin position="188"/>
        <end position="209"/>
    </location>
</feature>
<dbReference type="SUPFAM" id="SSF47370">
    <property type="entry name" value="Bromodomain"/>
    <property type="match status" value="1"/>
</dbReference>
<dbReference type="Gene3D" id="1.20.920.10">
    <property type="entry name" value="Bromodomain-like"/>
    <property type="match status" value="1"/>
</dbReference>
<dbReference type="CDD" id="cd00167">
    <property type="entry name" value="SANT"/>
    <property type="match status" value="1"/>
</dbReference>
<dbReference type="Proteomes" id="UP000193560">
    <property type="component" value="Unassembled WGS sequence"/>
</dbReference>
<evidence type="ECO:0000259" key="5">
    <source>
        <dbReference type="PROSITE" id="PS50014"/>
    </source>
</evidence>
<name>A0A1X2IWW3_9FUNG</name>
<feature type="compositionally biased region" description="Polar residues" evidence="4">
    <location>
        <begin position="126"/>
        <end position="139"/>
    </location>
</feature>
<dbReference type="SMART" id="SM00297">
    <property type="entry name" value="BROMO"/>
    <property type="match status" value="1"/>
</dbReference>
<feature type="coiled-coil region" evidence="3">
    <location>
        <begin position="90"/>
        <end position="124"/>
    </location>
</feature>
<keyword evidence="7" id="KW-1185">Reference proteome</keyword>